<accession>A0A4R1R5D6</accession>
<feature type="transmembrane region" description="Helical" evidence="6">
    <location>
        <begin position="237"/>
        <end position="257"/>
    </location>
</feature>
<comment type="caution">
    <text evidence="7">The sequence shown here is derived from an EMBL/GenBank/DDBJ whole genome shotgun (WGS) entry which is preliminary data.</text>
</comment>
<feature type="transmembrane region" description="Helical" evidence="6">
    <location>
        <begin position="86"/>
        <end position="105"/>
    </location>
</feature>
<evidence type="ECO:0000313" key="7">
    <source>
        <dbReference type="EMBL" id="TCL60709.1"/>
    </source>
</evidence>
<dbReference type="Pfam" id="PF02653">
    <property type="entry name" value="BPD_transp_2"/>
    <property type="match status" value="1"/>
</dbReference>
<keyword evidence="3 6" id="KW-0812">Transmembrane</keyword>
<evidence type="ECO:0000313" key="8">
    <source>
        <dbReference type="Proteomes" id="UP000295184"/>
    </source>
</evidence>
<gene>
    <name evidence="7" type="ORF">EDD77_10330</name>
</gene>
<dbReference type="Proteomes" id="UP000295184">
    <property type="component" value="Unassembled WGS sequence"/>
</dbReference>
<dbReference type="PANTHER" id="PTHR32196">
    <property type="entry name" value="ABC TRANSPORTER PERMEASE PROTEIN YPHD-RELATED-RELATED"/>
    <property type="match status" value="1"/>
</dbReference>
<dbReference type="AlphaFoldDB" id="A0A4R1R5D6"/>
<dbReference type="EMBL" id="SLUM01000003">
    <property type="protein sequence ID" value="TCL60709.1"/>
    <property type="molecule type" value="Genomic_DNA"/>
</dbReference>
<dbReference type="RefSeq" id="WP_058962846.1">
    <property type="nucleotide sequence ID" value="NZ_CABKVM010000011.1"/>
</dbReference>
<evidence type="ECO:0000256" key="6">
    <source>
        <dbReference type="SAM" id="Phobius"/>
    </source>
</evidence>
<organism evidence="7 8">
    <name type="scientific">Allofournierella massiliensis</name>
    <dbReference type="NCBI Taxonomy" id="1650663"/>
    <lineage>
        <taxon>Bacteria</taxon>
        <taxon>Bacillati</taxon>
        <taxon>Bacillota</taxon>
        <taxon>Clostridia</taxon>
        <taxon>Eubacteriales</taxon>
        <taxon>Oscillospiraceae</taxon>
        <taxon>Allofournierella</taxon>
    </lineage>
</organism>
<feature type="transmembrane region" description="Helical" evidence="6">
    <location>
        <begin position="179"/>
        <end position="202"/>
    </location>
</feature>
<keyword evidence="2" id="KW-1003">Cell membrane</keyword>
<proteinExistence type="predicted"/>
<evidence type="ECO:0000256" key="3">
    <source>
        <dbReference type="ARBA" id="ARBA00022692"/>
    </source>
</evidence>
<feature type="transmembrane region" description="Helical" evidence="6">
    <location>
        <begin position="134"/>
        <end position="152"/>
    </location>
</feature>
<name>A0A4R1R5D6_9FIRM</name>
<comment type="subcellular location">
    <subcellularLocation>
        <location evidence="1">Cell membrane</location>
        <topology evidence="1">Multi-pass membrane protein</topology>
    </subcellularLocation>
</comment>
<reference evidence="7 8" key="1">
    <citation type="submission" date="2019-03" db="EMBL/GenBank/DDBJ databases">
        <title>Genomic Encyclopedia of Type Strains, Phase IV (KMG-IV): sequencing the most valuable type-strain genomes for metagenomic binning, comparative biology and taxonomic classification.</title>
        <authorList>
            <person name="Goeker M."/>
        </authorList>
    </citation>
    <scope>NUCLEOTIDE SEQUENCE [LARGE SCALE GENOMIC DNA]</scope>
    <source>
        <strain evidence="7 8">DSM 100451</strain>
    </source>
</reference>
<feature type="transmembrane region" description="Helical" evidence="6">
    <location>
        <begin position="208"/>
        <end position="225"/>
    </location>
</feature>
<dbReference type="CDD" id="cd06574">
    <property type="entry name" value="TM_PBP1_branched-chain-AA_like"/>
    <property type="match status" value="1"/>
</dbReference>
<dbReference type="InterPro" id="IPR001851">
    <property type="entry name" value="ABC_transp_permease"/>
</dbReference>
<dbReference type="GO" id="GO:0022857">
    <property type="term" value="F:transmembrane transporter activity"/>
    <property type="evidence" value="ECO:0007669"/>
    <property type="project" value="InterPro"/>
</dbReference>
<dbReference type="PANTHER" id="PTHR32196:SF69">
    <property type="entry name" value="BRANCHED-CHAIN AMINO ACID TRANSPORT SYSTEM, PERMEASE PROTEIN"/>
    <property type="match status" value="1"/>
</dbReference>
<dbReference type="GO" id="GO:0005886">
    <property type="term" value="C:plasma membrane"/>
    <property type="evidence" value="ECO:0007669"/>
    <property type="project" value="UniProtKB-SubCell"/>
</dbReference>
<evidence type="ECO:0000256" key="4">
    <source>
        <dbReference type="ARBA" id="ARBA00022989"/>
    </source>
</evidence>
<dbReference type="STRING" id="1650663.GCA_001486665_00330"/>
<evidence type="ECO:0000256" key="1">
    <source>
        <dbReference type="ARBA" id="ARBA00004651"/>
    </source>
</evidence>
<feature type="transmembrane region" description="Helical" evidence="6">
    <location>
        <begin position="263"/>
        <end position="282"/>
    </location>
</feature>
<keyword evidence="4 6" id="KW-1133">Transmembrane helix</keyword>
<dbReference type="OrthoDB" id="9778389at2"/>
<dbReference type="GeneID" id="97381413"/>
<protein>
    <submittedName>
        <fullName evidence="7">Putative ABC transport system permease protein</fullName>
    </submittedName>
</protein>
<evidence type="ECO:0000256" key="2">
    <source>
        <dbReference type="ARBA" id="ARBA00022475"/>
    </source>
</evidence>
<keyword evidence="5 6" id="KW-0472">Membrane</keyword>
<sequence length="301" mass="31130">MSIMLLQGAVEQGFIYALVALALYLSYRTLDIADLTTDGTFVLGCAVSAALCSVGQPVLGLVGGFAAGLAAGFVTAFLHTRLKIQAILAGIITMTGLYTVNLWVMGGRADLPLLKVDTIFTYTQALLGESYGKLITVALITCVVGVLLALFLKTQLGLSIRATGDNRDMVSASSIDPSFTITVGLCLANGLTALAGGVLAQYQMSSNLSLGTGVVVIGLASLIIGEVVVRRGGVGRCIAGAIVGSVIYRVLMVFALRASANPANLKLISAVIVAVAIGWPALADRLRLEKRKAAAKQKGGR</sequence>
<feature type="transmembrane region" description="Helical" evidence="6">
    <location>
        <begin position="6"/>
        <end position="25"/>
    </location>
</feature>
<feature type="transmembrane region" description="Helical" evidence="6">
    <location>
        <begin position="57"/>
        <end position="79"/>
    </location>
</feature>
<evidence type="ECO:0000256" key="5">
    <source>
        <dbReference type="ARBA" id="ARBA00023136"/>
    </source>
</evidence>